<comment type="caution">
    <text evidence="3">The sequence shown here is derived from an EMBL/GenBank/DDBJ whole genome shotgun (WGS) entry which is preliminary data.</text>
</comment>
<feature type="domain" description="QsdR TetR regulatory C-terminal" evidence="2">
    <location>
        <begin position="87"/>
        <end position="195"/>
    </location>
</feature>
<evidence type="ECO:0000259" key="2">
    <source>
        <dbReference type="Pfam" id="PF18598"/>
    </source>
</evidence>
<dbReference type="Gene3D" id="1.10.357.10">
    <property type="entry name" value="Tetracycline Repressor, domain 2"/>
    <property type="match status" value="1"/>
</dbReference>
<feature type="region of interest" description="Disordered" evidence="1">
    <location>
        <begin position="1"/>
        <end position="20"/>
    </location>
</feature>
<evidence type="ECO:0000256" key="1">
    <source>
        <dbReference type="SAM" id="MobiDB-lite"/>
    </source>
</evidence>
<organism evidence="3 4">
    <name type="scientific">Geodermatophilus maliterrae</name>
    <dbReference type="NCBI Taxonomy" id="3162531"/>
    <lineage>
        <taxon>Bacteria</taxon>
        <taxon>Bacillati</taxon>
        <taxon>Actinomycetota</taxon>
        <taxon>Actinomycetes</taxon>
        <taxon>Geodermatophilales</taxon>
        <taxon>Geodermatophilaceae</taxon>
        <taxon>Geodermatophilus</taxon>
    </lineage>
</organism>
<accession>A0ABV3XJJ0</accession>
<keyword evidence="4" id="KW-1185">Reference proteome</keyword>
<dbReference type="InterPro" id="IPR009057">
    <property type="entry name" value="Homeodomain-like_sf"/>
</dbReference>
<sequence>MSSESATPASPPTREEPRVPPEVLRLARRRLVAGERLEMGALAAELGVNRVTLYRWVGSRERLLVEVLWSMADEALGSLRSEVPPTADRAVAVIVGFIECVLANPGMQHLLAVDTDLVMRLLTHRAAGFQPRLLQAVEDLLREETAAGRLDVPMDPHELAYVVVRVIESYTYLDVLLGEQPEARRAEAVLRLLLGGRRT</sequence>
<reference evidence="3 4" key="1">
    <citation type="submission" date="2024-06" db="EMBL/GenBank/DDBJ databases">
        <title>Draft genome sequence of Geodermatophilus badlandi, a novel member of the Geodermatophilaceae isolated from badland sedimentary rocks in the Red desert, Wyoming, USA.</title>
        <authorList>
            <person name="Ben Tekaya S."/>
            <person name="Nouioui I."/>
            <person name="Flores G.M."/>
            <person name="Shaal M.N."/>
            <person name="Bredoire F."/>
            <person name="Basile F."/>
            <person name="Van Diepen L."/>
            <person name="Ward N.L."/>
        </authorList>
    </citation>
    <scope>NUCLEOTIDE SEQUENCE [LARGE SCALE GENOMIC DNA]</scope>
    <source>
        <strain evidence="3 4">WL48A</strain>
    </source>
</reference>
<dbReference type="RefSeq" id="WP_369209580.1">
    <property type="nucleotide sequence ID" value="NZ_JBFNXQ010000086.1"/>
</dbReference>
<dbReference type="Pfam" id="PF18598">
    <property type="entry name" value="TetR_C_36"/>
    <property type="match status" value="1"/>
</dbReference>
<evidence type="ECO:0000313" key="4">
    <source>
        <dbReference type="Proteomes" id="UP001560045"/>
    </source>
</evidence>
<dbReference type="InterPro" id="IPR036271">
    <property type="entry name" value="Tet_transcr_reg_TetR-rel_C_sf"/>
</dbReference>
<protein>
    <submittedName>
        <fullName evidence="3">QsdR family transcriptional regulator</fullName>
    </submittedName>
</protein>
<proteinExistence type="predicted"/>
<dbReference type="SUPFAM" id="SSF48498">
    <property type="entry name" value="Tetracyclin repressor-like, C-terminal domain"/>
    <property type="match status" value="1"/>
</dbReference>
<dbReference type="SUPFAM" id="SSF46689">
    <property type="entry name" value="Homeodomain-like"/>
    <property type="match status" value="1"/>
</dbReference>
<name>A0ABV3XJJ0_9ACTN</name>
<evidence type="ECO:0000313" key="3">
    <source>
        <dbReference type="EMBL" id="MEX5720761.1"/>
    </source>
</evidence>
<dbReference type="Proteomes" id="UP001560045">
    <property type="component" value="Unassembled WGS sequence"/>
</dbReference>
<gene>
    <name evidence="3" type="ORF">ABQ292_20605</name>
</gene>
<dbReference type="InterPro" id="IPR041485">
    <property type="entry name" value="TetR_C_36"/>
</dbReference>
<dbReference type="EMBL" id="JBFNXQ010000086">
    <property type="protein sequence ID" value="MEX5720761.1"/>
    <property type="molecule type" value="Genomic_DNA"/>
</dbReference>